<feature type="transmembrane region" description="Helical" evidence="7">
    <location>
        <begin position="114"/>
        <end position="136"/>
    </location>
</feature>
<evidence type="ECO:0000256" key="2">
    <source>
        <dbReference type="ARBA" id="ARBA00007977"/>
    </source>
</evidence>
<evidence type="ECO:0000256" key="5">
    <source>
        <dbReference type="ARBA" id="ARBA00022989"/>
    </source>
</evidence>
<gene>
    <name evidence="8" type="ORF">SCD90_04535</name>
</gene>
<reference evidence="8 9" key="1">
    <citation type="submission" date="2023-11" db="EMBL/GenBank/DDBJ databases">
        <authorList>
            <person name="Bao R."/>
        </authorList>
    </citation>
    <scope>NUCLEOTIDE SEQUENCE [LARGE SCALE GENOMIC DNA]</scope>
    <source>
        <strain evidence="8 9">PJ23</strain>
    </source>
</reference>
<sequence>MLCVGVALAARAASWVEVRLLGHPVLDAVPLAIVFGLAVRSTLPLQASTRAGICFSSKTLLEIAVVLLGSLIDPAAVMAAGPALLLGIAAVVALSVPTSYLLGRMAGLDKPLALLIAVGNSICGNSAIAAVAPVIRAPARDVAASITFTAVLGIAAVLFLPSLPGLIGYSANQYGIFAGLTVYAVPQVLAATAPVSQLSLQVGTVVKLLRVLMLGPVIVAISLWFAEGSGGRRPSAAVMLPWFIIGFVAMVAARGAGLIPGPVLPALAAITEWLTVISMAALGLSADLRVLARVGRRVFLAASLSLAALGVFSYGLIRLLGVA</sequence>
<feature type="transmembrane region" description="Helical" evidence="7">
    <location>
        <begin position="298"/>
        <end position="317"/>
    </location>
</feature>
<protein>
    <submittedName>
        <fullName evidence="8">Sulfate exporter family transporter</fullName>
    </submittedName>
</protein>
<organism evidence="8 9">
    <name type="scientific">Terrihabitans rhizophilus</name>
    <dbReference type="NCBI Taxonomy" id="3092662"/>
    <lineage>
        <taxon>Bacteria</taxon>
        <taxon>Pseudomonadati</taxon>
        <taxon>Pseudomonadota</taxon>
        <taxon>Alphaproteobacteria</taxon>
        <taxon>Hyphomicrobiales</taxon>
        <taxon>Terrihabitans</taxon>
    </lineage>
</organism>
<dbReference type="EMBL" id="JAXAFJ010000002">
    <property type="protein sequence ID" value="MDX6805323.1"/>
    <property type="molecule type" value="Genomic_DNA"/>
</dbReference>
<evidence type="ECO:0000256" key="1">
    <source>
        <dbReference type="ARBA" id="ARBA00004651"/>
    </source>
</evidence>
<keyword evidence="5 7" id="KW-1133">Transmembrane helix</keyword>
<feature type="transmembrane region" description="Helical" evidence="7">
    <location>
        <begin position="263"/>
        <end position="286"/>
    </location>
</feature>
<keyword evidence="4 7" id="KW-0812">Transmembrane</keyword>
<dbReference type="PANTHER" id="PTHR30106">
    <property type="entry name" value="INNER MEMBRANE PROTEIN YEIH-RELATED"/>
    <property type="match status" value="1"/>
</dbReference>
<proteinExistence type="inferred from homology"/>
<keyword evidence="3" id="KW-1003">Cell membrane</keyword>
<dbReference type="Pfam" id="PF03601">
    <property type="entry name" value="Cons_hypoth698"/>
    <property type="match status" value="1"/>
</dbReference>
<dbReference type="Proteomes" id="UP001274321">
    <property type="component" value="Unassembled WGS sequence"/>
</dbReference>
<feature type="transmembrane region" description="Helical" evidence="7">
    <location>
        <begin position="59"/>
        <end position="77"/>
    </location>
</feature>
<comment type="caution">
    <text evidence="8">The sequence shown here is derived from an EMBL/GenBank/DDBJ whole genome shotgun (WGS) entry which is preliminary data.</text>
</comment>
<comment type="subcellular location">
    <subcellularLocation>
        <location evidence="1">Cell membrane</location>
        <topology evidence="1">Multi-pass membrane protein</topology>
    </subcellularLocation>
</comment>
<dbReference type="InterPro" id="IPR018383">
    <property type="entry name" value="UPF0324_pro"/>
</dbReference>
<feature type="transmembrane region" description="Helical" evidence="7">
    <location>
        <begin position="28"/>
        <end position="47"/>
    </location>
</feature>
<dbReference type="PANTHER" id="PTHR30106:SF2">
    <property type="entry name" value="UPF0324 INNER MEMBRANE PROTEIN YEIH"/>
    <property type="match status" value="1"/>
</dbReference>
<feature type="transmembrane region" description="Helical" evidence="7">
    <location>
        <begin position="142"/>
        <end position="163"/>
    </location>
</feature>
<evidence type="ECO:0000256" key="4">
    <source>
        <dbReference type="ARBA" id="ARBA00022692"/>
    </source>
</evidence>
<feature type="transmembrane region" description="Helical" evidence="7">
    <location>
        <begin position="238"/>
        <end position="257"/>
    </location>
</feature>
<feature type="transmembrane region" description="Helical" evidence="7">
    <location>
        <begin position="208"/>
        <end position="226"/>
    </location>
</feature>
<feature type="transmembrane region" description="Helical" evidence="7">
    <location>
        <begin position="83"/>
        <end position="102"/>
    </location>
</feature>
<feature type="transmembrane region" description="Helical" evidence="7">
    <location>
        <begin position="175"/>
        <end position="196"/>
    </location>
</feature>
<keyword evidence="6 7" id="KW-0472">Membrane</keyword>
<dbReference type="RefSeq" id="WP_319843443.1">
    <property type="nucleotide sequence ID" value="NZ_JAXAFJ010000002.1"/>
</dbReference>
<comment type="similarity">
    <text evidence="2">Belongs to the UPF0324 family.</text>
</comment>
<accession>A0ABU4RM68</accession>
<evidence type="ECO:0000256" key="7">
    <source>
        <dbReference type="SAM" id="Phobius"/>
    </source>
</evidence>
<evidence type="ECO:0000256" key="3">
    <source>
        <dbReference type="ARBA" id="ARBA00022475"/>
    </source>
</evidence>
<evidence type="ECO:0000313" key="9">
    <source>
        <dbReference type="Proteomes" id="UP001274321"/>
    </source>
</evidence>
<evidence type="ECO:0000256" key="6">
    <source>
        <dbReference type="ARBA" id="ARBA00023136"/>
    </source>
</evidence>
<keyword evidence="9" id="KW-1185">Reference proteome</keyword>
<evidence type="ECO:0000313" key="8">
    <source>
        <dbReference type="EMBL" id="MDX6805323.1"/>
    </source>
</evidence>
<name>A0ABU4RM68_9HYPH</name>